<reference evidence="2" key="1">
    <citation type="journal article" date="2024" name="Proc. Natl. Acad. Sci. U.S.A.">
        <title>Extraordinary preservation of gene collinearity over three hundred million years revealed in homosporous lycophytes.</title>
        <authorList>
            <person name="Li C."/>
            <person name="Wickell D."/>
            <person name="Kuo L.Y."/>
            <person name="Chen X."/>
            <person name="Nie B."/>
            <person name="Liao X."/>
            <person name="Peng D."/>
            <person name="Ji J."/>
            <person name="Jenkins J."/>
            <person name="Williams M."/>
            <person name="Shu S."/>
            <person name="Plott C."/>
            <person name="Barry K."/>
            <person name="Rajasekar S."/>
            <person name="Grimwood J."/>
            <person name="Han X."/>
            <person name="Sun S."/>
            <person name="Hou Z."/>
            <person name="He W."/>
            <person name="Dai G."/>
            <person name="Sun C."/>
            <person name="Schmutz J."/>
            <person name="Leebens-Mack J.H."/>
            <person name="Li F.W."/>
            <person name="Wang L."/>
        </authorList>
    </citation>
    <scope>NUCLEOTIDE SEQUENCE [LARGE SCALE GENOMIC DNA]</scope>
    <source>
        <strain evidence="2">cv. PW_Plant_1</strain>
    </source>
</reference>
<dbReference type="EMBL" id="CM055113">
    <property type="protein sequence ID" value="KAJ7516714.1"/>
    <property type="molecule type" value="Genomic_DNA"/>
</dbReference>
<protein>
    <submittedName>
        <fullName evidence="1">Uncharacterized protein</fullName>
    </submittedName>
</protein>
<name>A0ACC2AIE5_DIPCM</name>
<evidence type="ECO:0000313" key="2">
    <source>
        <dbReference type="Proteomes" id="UP001162992"/>
    </source>
</evidence>
<organism evidence="1 2">
    <name type="scientific">Diphasiastrum complanatum</name>
    <name type="common">Issler's clubmoss</name>
    <name type="synonym">Lycopodium complanatum</name>
    <dbReference type="NCBI Taxonomy" id="34168"/>
    <lineage>
        <taxon>Eukaryota</taxon>
        <taxon>Viridiplantae</taxon>
        <taxon>Streptophyta</taxon>
        <taxon>Embryophyta</taxon>
        <taxon>Tracheophyta</taxon>
        <taxon>Lycopodiopsida</taxon>
        <taxon>Lycopodiales</taxon>
        <taxon>Lycopodiaceae</taxon>
        <taxon>Lycopodioideae</taxon>
        <taxon>Diphasiastrum</taxon>
    </lineage>
</organism>
<gene>
    <name evidence="1" type="ORF">O6H91_22G068500</name>
</gene>
<comment type="caution">
    <text evidence="1">The sequence shown here is derived from an EMBL/GenBank/DDBJ whole genome shotgun (WGS) entry which is preliminary data.</text>
</comment>
<dbReference type="Proteomes" id="UP001162992">
    <property type="component" value="Chromosome 22"/>
</dbReference>
<accession>A0ACC2AIE5</accession>
<proteinExistence type="predicted"/>
<evidence type="ECO:0000313" key="1">
    <source>
        <dbReference type="EMBL" id="KAJ7516714.1"/>
    </source>
</evidence>
<sequence length="101" mass="11510">MLRTLDDCMFLFQKACSLAKCMMLNYMLILDLKNLGIIPNLTSSLLGAGSQETFFSFPFDPSISYIAWLSPFKTNFSLVASPFHPLITSYNFLITIFILFF</sequence>
<keyword evidence="2" id="KW-1185">Reference proteome</keyword>